<dbReference type="PRINTS" id="PR00039">
    <property type="entry name" value="HTHLYSR"/>
</dbReference>
<proteinExistence type="inferred from homology"/>
<keyword evidence="7" id="KW-1185">Reference proteome</keyword>
<dbReference type="InterPro" id="IPR036390">
    <property type="entry name" value="WH_DNA-bd_sf"/>
</dbReference>
<evidence type="ECO:0000313" key="6">
    <source>
        <dbReference type="EMBL" id="BBF87645.1"/>
    </source>
</evidence>
<feature type="domain" description="HTH lysR-type" evidence="5">
    <location>
        <begin position="7"/>
        <end position="62"/>
    </location>
</feature>
<dbReference type="Proteomes" id="UP000198290">
    <property type="component" value="Chromosome"/>
</dbReference>
<dbReference type="RefSeq" id="WP_089083072.1">
    <property type="nucleotide sequence ID" value="NZ_AP018823.1"/>
</dbReference>
<dbReference type="InterPro" id="IPR005119">
    <property type="entry name" value="LysR_subst-bd"/>
</dbReference>
<dbReference type="STRING" id="332411.VI06_19010"/>
<dbReference type="InterPro" id="IPR000847">
    <property type="entry name" value="LysR_HTH_N"/>
</dbReference>
<evidence type="ECO:0000259" key="5">
    <source>
        <dbReference type="PROSITE" id="PS50931"/>
    </source>
</evidence>
<dbReference type="EMBL" id="AP018823">
    <property type="protein sequence ID" value="BBF87645.1"/>
    <property type="molecule type" value="Genomic_DNA"/>
</dbReference>
<keyword evidence="2" id="KW-0805">Transcription regulation</keyword>
<dbReference type="SUPFAM" id="SSF53850">
    <property type="entry name" value="Periplasmic binding protein-like II"/>
    <property type="match status" value="1"/>
</dbReference>
<dbReference type="GO" id="GO:0003700">
    <property type="term" value="F:DNA-binding transcription factor activity"/>
    <property type="evidence" value="ECO:0007669"/>
    <property type="project" value="InterPro"/>
</dbReference>
<dbReference type="PROSITE" id="PS50931">
    <property type="entry name" value="HTH_LYSR"/>
    <property type="match status" value="1"/>
</dbReference>
<dbReference type="InterPro" id="IPR036388">
    <property type="entry name" value="WH-like_DNA-bd_sf"/>
</dbReference>
<organism evidence="6 7">
    <name type="scientific">Aquitalea magnusonii</name>
    <dbReference type="NCBI Taxonomy" id="332411"/>
    <lineage>
        <taxon>Bacteria</taxon>
        <taxon>Pseudomonadati</taxon>
        <taxon>Pseudomonadota</taxon>
        <taxon>Betaproteobacteria</taxon>
        <taxon>Neisseriales</taxon>
        <taxon>Chromobacteriaceae</taxon>
        <taxon>Aquitalea</taxon>
    </lineage>
</organism>
<sequence length="311" mass="34982">MLDASILAHLRCFDVAARLLSFTAAAGQLHLTQSAVSQQIRQLEQRLGYPLFVRQHRRLQLTAQGQTLYRTVSTALQDIDTTLQQLAEQDSVLQISCAPSFALDWLMPRLSAFQQQYPAIQVRLRAEFQRMRRQDMLAAGVAICIRYDPDEMADLPGIPLLDEVLLPVASPDWLAAHPDPCRPGMSLTRLHDSAAWDGAPPFAEWDCWQQGAAEAFRFAPAPWQEREYNLASLSLAAACQGQGVAMARAAQVLELLQQGRVQQVLPATVAAPARYVLRCLQPEDRRVQLFSQWLQQACQQFVRQRRQRLGV</sequence>
<dbReference type="Gene3D" id="1.10.10.10">
    <property type="entry name" value="Winged helix-like DNA-binding domain superfamily/Winged helix DNA-binding domain"/>
    <property type="match status" value="1"/>
</dbReference>
<dbReference type="OrthoDB" id="8591238at2"/>
<dbReference type="FunFam" id="1.10.10.10:FF:000038">
    <property type="entry name" value="Glycine cleavage system transcriptional activator"/>
    <property type="match status" value="1"/>
</dbReference>
<accession>A0A3G9GJD5</accession>
<dbReference type="PANTHER" id="PTHR30537">
    <property type="entry name" value="HTH-TYPE TRANSCRIPTIONAL REGULATOR"/>
    <property type="match status" value="1"/>
</dbReference>
<dbReference type="SUPFAM" id="SSF46785">
    <property type="entry name" value="Winged helix' DNA-binding domain"/>
    <property type="match status" value="1"/>
</dbReference>
<evidence type="ECO:0000313" key="7">
    <source>
        <dbReference type="Proteomes" id="UP000198290"/>
    </source>
</evidence>
<reference evidence="7" key="1">
    <citation type="journal article" date="2017" name="Biotechnol. Biofuels">
        <title>Evaluation of environmental bacterial communities as a factor affecting the growth of duckweed Lemna minor.</title>
        <authorList>
            <person name="Ishizawa H."/>
            <person name="Kuroda M."/>
            <person name="Morikawa M."/>
            <person name="Ike M."/>
        </authorList>
    </citation>
    <scope>NUCLEOTIDE SEQUENCE [LARGE SCALE GENOMIC DNA]</scope>
    <source>
        <strain evidence="7">H3</strain>
    </source>
</reference>
<keyword evidence="3" id="KW-0238">DNA-binding</keyword>
<dbReference type="InterPro" id="IPR058163">
    <property type="entry name" value="LysR-type_TF_proteobact-type"/>
</dbReference>
<dbReference type="Pfam" id="PF03466">
    <property type="entry name" value="LysR_substrate"/>
    <property type="match status" value="1"/>
</dbReference>
<evidence type="ECO:0000256" key="1">
    <source>
        <dbReference type="ARBA" id="ARBA00009437"/>
    </source>
</evidence>
<dbReference type="KEGG" id="amah:DLM_4071"/>
<dbReference type="Pfam" id="PF00126">
    <property type="entry name" value="HTH_1"/>
    <property type="match status" value="1"/>
</dbReference>
<gene>
    <name evidence="6" type="ORF">DLM_4071</name>
</gene>
<dbReference type="GO" id="GO:0003677">
    <property type="term" value="F:DNA binding"/>
    <property type="evidence" value="ECO:0007669"/>
    <property type="project" value="UniProtKB-KW"/>
</dbReference>
<protein>
    <submittedName>
        <fullName evidence="6">D-serine dehydratase transcriptional activator</fullName>
    </submittedName>
</protein>
<evidence type="ECO:0000256" key="2">
    <source>
        <dbReference type="ARBA" id="ARBA00023015"/>
    </source>
</evidence>
<dbReference type="Gene3D" id="3.40.190.10">
    <property type="entry name" value="Periplasmic binding protein-like II"/>
    <property type="match status" value="2"/>
</dbReference>
<comment type="similarity">
    <text evidence="1">Belongs to the LysR transcriptional regulatory family.</text>
</comment>
<dbReference type="AlphaFoldDB" id="A0A3G9GJD5"/>
<reference evidence="6 7" key="2">
    <citation type="journal article" date="2017" name="Genome Announc.">
        <title>Draft genome sequence of Aquitalea magnusonii strain H3, a plant growth-promoting bacterium of duckweed Lemna minor.</title>
        <authorList>
            <person name="Ishizawa H."/>
            <person name="Kuroda M."/>
            <person name="Ike M."/>
        </authorList>
    </citation>
    <scope>NUCLEOTIDE SEQUENCE [LARGE SCALE GENOMIC DNA]</scope>
    <source>
        <strain evidence="6 7">H3</strain>
    </source>
</reference>
<evidence type="ECO:0000256" key="4">
    <source>
        <dbReference type="ARBA" id="ARBA00023163"/>
    </source>
</evidence>
<dbReference type="PANTHER" id="PTHR30537:SF5">
    <property type="entry name" value="HTH-TYPE TRANSCRIPTIONAL ACTIVATOR TTDR-RELATED"/>
    <property type="match status" value="1"/>
</dbReference>
<evidence type="ECO:0000256" key="3">
    <source>
        <dbReference type="ARBA" id="ARBA00023125"/>
    </source>
</evidence>
<keyword evidence="4" id="KW-0804">Transcription</keyword>
<name>A0A3G9GJD5_9NEIS</name>
<reference evidence="7" key="3">
    <citation type="journal article" date="2017" name="Plant Physiol. Biochem.">
        <title>Differential oxidative and antioxidative response of duckweed Lemna minor toward plant growth promoting/inhibiting bacteria.</title>
        <authorList>
            <person name="Ishizawa H."/>
            <person name="Kuroda M."/>
            <person name="Morikawa M."/>
            <person name="Ike M."/>
        </authorList>
    </citation>
    <scope>NUCLEOTIDE SEQUENCE [LARGE SCALE GENOMIC DNA]</scope>
    <source>
        <strain evidence="7">H3</strain>
    </source>
</reference>